<dbReference type="OrthoDB" id="190265at2759"/>
<dbReference type="SUPFAM" id="SSF54001">
    <property type="entry name" value="Cysteine proteinases"/>
    <property type="match status" value="1"/>
</dbReference>
<dbReference type="Proteomes" id="UP000187209">
    <property type="component" value="Unassembled WGS sequence"/>
</dbReference>
<organism evidence="5 6">
    <name type="scientific">Stentor coeruleus</name>
    <dbReference type="NCBI Taxonomy" id="5963"/>
    <lineage>
        <taxon>Eukaryota</taxon>
        <taxon>Sar</taxon>
        <taxon>Alveolata</taxon>
        <taxon>Ciliophora</taxon>
        <taxon>Postciliodesmatophora</taxon>
        <taxon>Heterotrichea</taxon>
        <taxon>Heterotrichida</taxon>
        <taxon>Stentoridae</taxon>
        <taxon>Stentor</taxon>
    </lineage>
</organism>
<feature type="domain" description="Cathepsin propeptide inhibitor" evidence="4">
    <location>
        <begin position="41"/>
        <end position="96"/>
    </location>
</feature>
<comment type="caution">
    <text evidence="5">The sequence shown here is derived from an EMBL/GenBank/DDBJ whole genome shotgun (WGS) entry which is preliminary data.</text>
</comment>
<dbReference type="AlphaFoldDB" id="A0A1R2BH46"/>
<evidence type="ECO:0000313" key="5">
    <source>
        <dbReference type="EMBL" id="OMJ76107.1"/>
    </source>
</evidence>
<gene>
    <name evidence="5" type="ORF">SteCoe_24583</name>
</gene>
<evidence type="ECO:0008006" key="7">
    <source>
        <dbReference type="Google" id="ProtNLM"/>
    </source>
</evidence>
<reference evidence="5 6" key="1">
    <citation type="submission" date="2016-11" db="EMBL/GenBank/DDBJ databases">
        <title>The macronuclear genome of Stentor coeruleus: a giant cell with tiny introns.</title>
        <authorList>
            <person name="Slabodnick M."/>
            <person name="Ruby J.G."/>
            <person name="Reiff S.B."/>
            <person name="Swart E.C."/>
            <person name="Gosai S."/>
            <person name="Prabakaran S."/>
            <person name="Witkowska E."/>
            <person name="Larue G.E."/>
            <person name="Fisher S."/>
            <person name="Freeman R.M."/>
            <person name="Gunawardena J."/>
            <person name="Chu W."/>
            <person name="Stover N.A."/>
            <person name="Gregory B.D."/>
            <person name="Nowacki M."/>
            <person name="Derisi J."/>
            <person name="Roy S.W."/>
            <person name="Marshall W.F."/>
            <person name="Sood P."/>
        </authorList>
    </citation>
    <scope>NUCLEOTIDE SEQUENCE [LARGE SCALE GENOMIC DNA]</scope>
    <source>
        <strain evidence="5">WM001</strain>
    </source>
</reference>
<dbReference type="InterPro" id="IPR039417">
    <property type="entry name" value="Peptidase_C1A_papain-like"/>
</dbReference>
<dbReference type="InterPro" id="IPR013128">
    <property type="entry name" value="Peptidase_C1A"/>
</dbReference>
<dbReference type="SMART" id="SM00645">
    <property type="entry name" value="Pept_C1"/>
    <property type="match status" value="1"/>
</dbReference>
<evidence type="ECO:0000256" key="2">
    <source>
        <dbReference type="ARBA" id="ARBA00023145"/>
    </source>
</evidence>
<dbReference type="InterPro" id="IPR000668">
    <property type="entry name" value="Peptidase_C1A_C"/>
</dbReference>
<dbReference type="CDD" id="cd02248">
    <property type="entry name" value="Peptidase_C1A"/>
    <property type="match status" value="1"/>
</dbReference>
<protein>
    <recommendedName>
        <fullName evidence="7">Peptidase C1A papain C-terminal domain-containing protein</fullName>
    </recommendedName>
</protein>
<keyword evidence="6" id="KW-1185">Reference proteome</keyword>
<dbReference type="GO" id="GO:0006508">
    <property type="term" value="P:proteolysis"/>
    <property type="evidence" value="ECO:0007669"/>
    <property type="project" value="InterPro"/>
</dbReference>
<dbReference type="InterPro" id="IPR013201">
    <property type="entry name" value="Prot_inhib_I29"/>
</dbReference>
<comment type="similarity">
    <text evidence="1">Belongs to the peptidase C1 family.</text>
</comment>
<evidence type="ECO:0000259" key="3">
    <source>
        <dbReference type="SMART" id="SM00645"/>
    </source>
</evidence>
<dbReference type="PANTHER" id="PTHR12411">
    <property type="entry name" value="CYSTEINE PROTEASE FAMILY C1-RELATED"/>
    <property type="match status" value="1"/>
</dbReference>
<dbReference type="Gene3D" id="3.90.70.10">
    <property type="entry name" value="Cysteine proteinases"/>
    <property type="match status" value="1"/>
</dbReference>
<dbReference type="EMBL" id="MPUH01000650">
    <property type="protein sequence ID" value="OMJ76107.1"/>
    <property type="molecule type" value="Genomic_DNA"/>
</dbReference>
<dbReference type="Pfam" id="PF00112">
    <property type="entry name" value="Peptidase_C1"/>
    <property type="match status" value="1"/>
</dbReference>
<feature type="domain" description="Peptidase C1A papain C-terminal" evidence="3">
    <location>
        <begin position="121"/>
        <end position="333"/>
    </location>
</feature>
<proteinExistence type="inferred from homology"/>
<sequence>MKILPLALFLCLSCLFFTLYYLQSNTSYFLISKGALNQAEFDSYLISHGKSYTDEEYQKRLKIFSDKIAYIRLFNSQNRAYTLGLNQFSDLDYEEFASQHFSTKTLKPISETLIPKQKLEYPSIVDWRTKNVVTPVQNEGSCACGWAFATAGAIEGFWALVHHQLNPLSSQQLLDCSDYYGNNGCNGGFISSSFNYAILFGLTTAAKYPYTGAPKLCNSGVISPATAQIKSYAYVSQNNPTALLSAVSEEPVAVNVDASSWVNYKSGVIDVPCVSTTYNYWALIVGYNMQNSPPYYIVKTSWGTSFGQAGYVYVQVLSGSGSSCIQGEPLQVTG</sequence>
<dbReference type="GO" id="GO:0008234">
    <property type="term" value="F:cysteine-type peptidase activity"/>
    <property type="evidence" value="ECO:0007669"/>
    <property type="project" value="InterPro"/>
</dbReference>
<dbReference type="SMART" id="SM00848">
    <property type="entry name" value="Inhibitor_I29"/>
    <property type="match status" value="1"/>
</dbReference>
<keyword evidence="2" id="KW-0865">Zymogen</keyword>
<evidence type="ECO:0000259" key="4">
    <source>
        <dbReference type="SMART" id="SM00848"/>
    </source>
</evidence>
<accession>A0A1R2BH46</accession>
<dbReference type="Pfam" id="PF08246">
    <property type="entry name" value="Inhibitor_I29"/>
    <property type="match status" value="1"/>
</dbReference>
<name>A0A1R2BH46_9CILI</name>
<evidence type="ECO:0000256" key="1">
    <source>
        <dbReference type="ARBA" id="ARBA00008455"/>
    </source>
</evidence>
<evidence type="ECO:0000313" key="6">
    <source>
        <dbReference type="Proteomes" id="UP000187209"/>
    </source>
</evidence>
<dbReference type="InterPro" id="IPR038765">
    <property type="entry name" value="Papain-like_cys_pep_sf"/>
</dbReference>